<feature type="transmembrane region" description="Helical" evidence="1">
    <location>
        <begin position="118"/>
        <end position="138"/>
    </location>
</feature>
<proteinExistence type="predicted"/>
<gene>
    <name evidence="2" type="ORF">TrLO_g507</name>
</gene>
<feature type="transmembrane region" description="Helical" evidence="1">
    <location>
        <begin position="37"/>
        <end position="57"/>
    </location>
</feature>
<evidence type="ECO:0000256" key="1">
    <source>
        <dbReference type="SAM" id="Phobius"/>
    </source>
</evidence>
<organism evidence="2 3">
    <name type="scientific">Triparma laevis f. longispina</name>
    <dbReference type="NCBI Taxonomy" id="1714387"/>
    <lineage>
        <taxon>Eukaryota</taxon>
        <taxon>Sar</taxon>
        <taxon>Stramenopiles</taxon>
        <taxon>Ochrophyta</taxon>
        <taxon>Bolidophyceae</taxon>
        <taxon>Parmales</taxon>
        <taxon>Triparmaceae</taxon>
        <taxon>Triparma</taxon>
    </lineage>
</organism>
<dbReference type="EMBL" id="BRXW01000758">
    <property type="protein sequence ID" value="GMH76375.1"/>
    <property type="molecule type" value="Genomic_DNA"/>
</dbReference>
<keyword evidence="3" id="KW-1185">Reference proteome</keyword>
<keyword evidence="1" id="KW-0812">Transmembrane</keyword>
<feature type="transmembrane region" description="Helical" evidence="1">
    <location>
        <begin position="158"/>
        <end position="177"/>
    </location>
</feature>
<keyword evidence="1" id="KW-1133">Transmembrane helix</keyword>
<sequence length="305" mass="34499">MYAPFFYGIIPLASVRGTVCIRILFLLLSTLQLSLRIFALALCVFESRSIAAAYVGVEVGLMLVIKLIRRDFIYWPAIPNATPLHVVLTSFASRCAVKLIMDFTGMLQALHPYEMSGAYSFTLLTTPLIGLYFGSRYITFIEDFEPNERLDFAFASDQVYYTIAILGELQICCYALLIRLVDNKYRWTFVSTMTGKQYCSKVFHEASEDVSKFEVLANNRFLWKDFEEEIKEWLSAGIPTWLAEEAEWFDDAVKAQIPDSLVDDPALLLKIRGQSVARVIRNNSRRRSSIAAMIVPTIAGTTAEG</sequence>
<accession>A0A9W7AYR5</accession>
<evidence type="ECO:0000313" key="3">
    <source>
        <dbReference type="Proteomes" id="UP001165122"/>
    </source>
</evidence>
<keyword evidence="1" id="KW-0472">Membrane</keyword>
<dbReference type="AlphaFoldDB" id="A0A9W7AYR5"/>
<feature type="transmembrane region" description="Helical" evidence="1">
    <location>
        <begin position="6"/>
        <end position="25"/>
    </location>
</feature>
<reference evidence="3" key="1">
    <citation type="journal article" date="2023" name="Commun. Biol.">
        <title>Genome analysis of Parmales, the sister group of diatoms, reveals the evolutionary specialization of diatoms from phago-mixotrophs to photoautotrophs.</title>
        <authorList>
            <person name="Ban H."/>
            <person name="Sato S."/>
            <person name="Yoshikawa S."/>
            <person name="Yamada K."/>
            <person name="Nakamura Y."/>
            <person name="Ichinomiya M."/>
            <person name="Sato N."/>
            <person name="Blanc-Mathieu R."/>
            <person name="Endo H."/>
            <person name="Kuwata A."/>
            <person name="Ogata H."/>
        </authorList>
    </citation>
    <scope>NUCLEOTIDE SEQUENCE [LARGE SCALE GENOMIC DNA]</scope>
    <source>
        <strain evidence="3">NIES 3700</strain>
    </source>
</reference>
<feature type="transmembrane region" description="Helical" evidence="1">
    <location>
        <begin position="77"/>
        <end position="97"/>
    </location>
</feature>
<name>A0A9W7AYR5_9STRA</name>
<dbReference type="Proteomes" id="UP001165122">
    <property type="component" value="Unassembled WGS sequence"/>
</dbReference>
<comment type="caution">
    <text evidence="2">The sequence shown here is derived from an EMBL/GenBank/DDBJ whole genome shotgun (WGS) entry which is preliminary data.</text>
</comment>
<evidence type="ECO:0000313" key="2">
    <source>
        <dbReference type="EMBL" id="GMH76375.1"/>
    </source>
</evidence>
<dbReference type="OrthoDB" id="221358at2759"/>
<protein>
    <submittedName>
        <fullName evidence="2">Uncharacterized protein</fullName>
    </submittedName>
</protein>